<dbReference type="Proteomes" id="UP000031938">
    <property type="component" value="Unassembled WGS sequence"/>
</dbReference>
<sequence>MLSRSFFTVLAVKKPIVHHAIWRKRMTLLYSMMIGMFAVTALMAGLYLSLLITACGLFATEIFYR</sequence>
<keyword evidence="1" id="KW-0472">Membrane</keyword>
<protein>
    <submittedName>
        <fullName evidence="2">Uncharacterized protein</fullName>
    </submittedName>
</protein>
<feature type="transmembrane region" description="Helical" evidence="1">
    <location>
        <begin position="28"/>
        <end position="59"/>
    </location>
</feature>
<gene>
    <name evidence="2" type="ORF">KP78_30750</name>
</gene>
<proteinExistence type="predicted"/>
<keyword evidence="1" id="KW-0812">Transmembrane</keyword>
<evidence type="ECO:0000256" key="1">
    <source>
        <dbReference type="SAM" id="Phobius"/>
    </source>
</evidence>
<evidence type="ECO:0000313" key="2">
    <source>
        <dbReference type="EMBL" id="KIL44111.1"/>
    </source>
</evidence>
<dbReference type="AlphaFoldDB" id="A0A0C2VHY4"/>
<organism evidence="2 3">
    <name type="scientific">Jeotgalibacillus soli</name>
    <dbReference type="NCBI Taxonomy" id="889306"/>
    <lineage>
        <taxon>Bacteria</taxon>
        <taxon>Bacillati</taxon>
        <taxon>Bacillota</taxon>
        <taxon>Bacilli</taxon>
        <taxon>Bacillales</taxon>
        <taxon>Caryophanaceae</taxon>
        <taxon>Jeotgalibacillus</taxon>
    </lineage>
</organism>
<dbReference type="PATRIC" id="fig|889306.3.peg.3089"/>
<evidence type="ECO:0000313" key="3">
    <source>
        <dbReference type="Proteomes" id="UP000031938"/>
    </source>
</evidence>
<name>A0A0C2VHY4_9BACL</name>
<keyword evidence="1" id="KW-1133">Transmembrane helix</keyword>
<comment type="caution">
    <text evidence="2">The sequence shown here is derived from an EMBL/GenBank/DDBJ whole genome shotgun (WGS) entry which is preliminary data.</text>
</comment>
<accession>A0A0C2VHY4</accession>
<keyword evidence="3" id="KW-1185">Reference proteome</keyword>
<dbReference type="EMBL" id="JXRP01000019">
    <property type="protein sequence ID" value="KIL44111.1"/>
    <property type="molecule type" value="Genomic_DNA"/>
</dbReference>
<reference evidence="2 3" key="1">
    <citation type="submission" date="2015-01" db="EMBL/GenBank/DDBJ databases">
        <title>Genome sequencing of Jeotgalibacillus soli.</title>
        <authorList>
            <person name="Goh K.M."/>
            <person name="Chan K.-G."/>
            <person name="Yaakop A.S."/>
            <person name="Ee R."/>
            <person name="Gan H.M."/>
            <person name="Chan C.S."/>
        </authorList>
    </citation>
    <scope>NUCLEOTIDE SEQUENCE [LARGE SCALE GENOMIC DNA]</scope>
    <source>
        <strain evidence="2 3">P9</strain>
    </source>
</reference>